<feature type="region of interest" description="Disordered" evidence="1">
    <location>
        <begin position="1143"/>
        <end position="1178"/>
    </location>
</feature>
<feature type="compositionally biased region" description="Polar residues" evidence="1">
    <location>
        <begin position="121"/>
        <end position="133"/>
    </location>
</feature>
<dbReference type="Pfam" id="PF04004">
    <property type="entry name" value="Leo1"/>
    <property type="match status" value="1"/>
</dbReference>
<feature type="compositionally biased region" description="Polar residues" evidence="1">
    <location>
        <begin position="1143"/>
        <end position="1157"/>
    </location>
</feature>
<name>A0A078AX92_STYLE</name>
<feature type="region of interest" description="Disordered" evidence="1">
    <location>
        <begin position="1"/>
        <end position="78"/>
    </location>
</feature>
<dbReference type="AlphaFoldDB" id="A0A078AX92"/>
<protein>
    <submittedName>
        <fullName evidence="2">Uncharacterized protein</fullName>
    </submittedName>
</protein>
<feature type="region of interest" description="Disordered" evidence="1">
    <location>
        <begin position="688"/>
        <end position="718"/>
    </location>
</feature>
<dbReference type="Proteomes" id="UP000039865">
    <property type="component" value="Unassembled WGS sequence"/>
</dbReference>
<sequence>MNQKSQSILFTNKSNTKSSSKASNTLSTNKILTGKSISGRNDSGSQRKNIKIQNQSSIPNSHQINNQLSPPHFTNTIPTSTVNQQIKSKLAIPIKSIDNLTQFQRIQRTQNNNRLGRKTIKSPSSNQNGSNSRLNTQILTQVNMSPSHLERETELIEKNKRQSAVLPLSIKQPLSTRHKNQNNFFIASEEDAVALLEDREVQQVNDRAQEQNAVQDFQNLRKSAEIQTKRMSQNSKRGRNQPSQYPNNHSPIPQHFVVNTLAQQNLDPQQQEIMIVNLSKKEDSYYGNDMDIYEMERLGNVMLLNQVKLKEESSFSIVNDSQSIVNHDLRLRLDELQLQRGSDSIRNLSKQKSVNDLRIPMLFHTNTQPKLNPFAPIEQELDESVSRINESDFRKKHFLFQQRSLSLSSYHNMSKQQSHIMKHQNQNRPESGSLLQDFKSLSSGKIMRRDSSTGQLFESPSERTILDVLGLCSSSTQKHFGNHRDSGVMNSCAPFTAHCNMNLGQEVSEIFNVEGTNNQISLGGGNNGQVFLLQSQYQYLDYPSKMHSLIFMNQSNSSQNPQIIFNNYHTGQNGSQTGDSFSTNKIVNNFLDEKRKELEALQEVDRESDTTEQMTFSQNSRVNSQDSRNHDQKDLGDELIVEEFGLVDSKEDIDDQDDDQMDKDLEIQGSRRRLRRTSRIFEYYNKNKKDSMSKKKKKRRVATSNTNNMLMSGQSQTRGSNIQMMSIRDILVDKDSLIQQQQQLLMTPEELIQNKVDSSSLVELHNPKALVSHPKISRPQRTSRANQNQQFLLQNRKFSEHQNLNPSHTTYCLFSSSTPGSLLVNQNGHKFKKSQSKNHLTSEQKLLANTVNQKSRNNLFSQLHSSNPQLQQQQEQSPAGMQGFQSSRTTNNLVIDKRKNYLLKDNINPSATLEQAVQSRNKTLHVLEQIYQPLIDNELNRTGQEDVDLIELKLPSCLRIQPKEFDAKSYQVEDPIEYINDVILLTLLSLIQKGIPTDKVCAIEDIIRWRYVDPNDKDAVKFGKEPNFSELNAKMDLYTPNNKKIESNAKIVQWSDGTYSLAIGNELFEMSIENLTNRQSYAQFEKFHLFKGNVTKKIIVKPPPKSSRNQKRFIKRINEAQQKIQQANITMTGDSHVFKQYQKNKSANGNKPVSTNFTRERADSPEEEQVRGQTGAKRTLDQAHDQLEREYFDHPANKRQKLSINEAKVVHVEQLPKINDGGESGDDEDYYKTPNQIIKQPEALPLKSVEEEDDDSDSSSSNSSGSDSSDDDEEI</sequence>
<feature type="region of interest" description="Disordered" evidence="1">
    <location>
        <begin position="865"/>
        <end position="887"/>
    </location>
</feature>
<feature type="compositionally biased region" description="Polar residues" evidence="1">
    <location>
        <begin position="611"/>
        <end position="626"/>
    </location>
</feature>
<dbReference type="GO" id="GO:0016593">
    <property type="term" value="C:Cdc73/Paf1 complex"/>
    <property type="evidence" value="ECO:0007669"/>
    <property type="project" value="InterPro"/>
</dbReference>
<feature type="region of interest" description="Disordered" evidence="1">
    <location>
        <begin position="603"/>
        <end position="632"/>
    </location>
</feature>
<evidence type="ECO:0000313" key="2">
    <source>
        <dbReference type="EMBL" id="CDW86789.1"/>
    </source>
</evidence>
<dbReference type="EMBL" id="CCKQ01014977">
    <property type="protein sequence ID" value="CDW86789.1"/>
    <property type="molecule type" value="Genomic_DNA"/>
</dbReference>
<feature type="region of interest" description="Disordered" evidence="1">
    <location>
        <begin position="227"/>
        <end position="253"/>
    </location>
</feature>
<dbReference type="OrthoDB" id="20844at2759"/>
<dbReference type="InParanoid" id="A0A078AX92"/>
<feature type="compositionally biased region" description="Polar residues" evidence="1">
    <location>
        <begin position="229"/>
        <end position="251"/>
    </location>
</feature>
<feature type="compositionally biased region" description="Basic and acidic residues" evidence="1">
    <location>
        <begin position="1158"/>
        <end position="1170"/>
    </location>
</feature>
<gene>
    <name evidence="2" type="primary">Contig7135.g7631</name>
    <name evidence="2" type="ORF">STYLEM_15888</name>
</gene>
<feature type="compositionally biased region" description="Polar residues" evidence="1">
    <location>
        <begin position="702"/>
        <end position="718"/>
    </location>
</feature>
<feature type="compositionally biased region" description="Low complexity" evidence="1">
    <location>
        <begin position="1258"/>
        <end position="1267"/>
    </location>
</feature>
<dbReference type="GO" id="GO:0006368">
    <property type="term" value="P:transcription elongation by RNA polymerase II"/>
    <property type="evidence" value="ECO:0007669"/>
    <property type="project" value="InterPro"/>
</dbReference>
<feature type="compositionally biased region" description="Low complexity" evidence="1">
    <location>
        <begin position="11"/>
        <end position="30"/>
    </location>
</feature>
<feature type="compositionally biased region" description="Polar residues" evidence="1">
    <location>
        <begin position="1"/>
        <end position="10"/>
    </location>
</feature>
<evidence type="ECO:0000256" key="1">
    <source>
        <dbReference type="SAM" id="MobiDB-lite"/>
    </source>
</evidence>
<organism evidence="2 3">
    <name type="scientific">Stylonychia lemnae</name>
    <name type="common">Ciliate</name>
    <dbReference type="NCBI Taxonomy" id="5949"/>
    <lineage>
        <taxon>Eukaryota</taxon>
        <taxon>Sar</taxon>
        <taxon>Alveolata</taxon>
        <taxon>Ciliophora</taxon>
        <taxon>Intramacronucleata</taxon>
        <taxon>Spirotrichea</taxon>
        <taxon>Stichotrichia</taxon>
        <taxon>Sporadotrichida</taxon>
        <taxon>Oxytrichidae</taxon>
        <taxon>Stylonychinae</taxon>
        <taxon>Stylonychia</taxon>
    </lineage>
</organism>
<feature type="compositionally biased region" description="Polar residues" evidence="1">
    <location>
        <begin position="35"/>
        <end position="78"/>
    </location>
</feature>
<reference evidence="2 3" key="1">
    <citation type="submission" date="2014-06" db="EMBL/GenBank/DDBJ databases">
        <authorList>
            <person name="Swart Estienne"/>
        </authorList>
    </citation>
    <scope>NUCLEOTIDE SEQUENCE [LARGE SCALE GENOMIC DNA]</scope>
    <source>
        <strain evidence="2 3">130c</strain>
    </source>
</reference>
<accession>A0A078AX92</accession>
<feature type="region of interest" description="Disordered" evidence="1">
    <location>
        <begin position="1215"/>
        <end position="1275"/>
    </location>
</feature>
<evidence type="ECO:0000313" key="3">
    <source>
        <dbReference type="Proteomes" id="UP000039865"/>
    </source>
</evidence>
<dbReference type="InterPro" id="IPR007149">
    <property type="entry name" value="Leo1"/>
</dbReference>
<keyword evidence="3" id="KW-1185">Reference proteome</keyword>
<feature type="region of interest" description="Disordered" evidence="1">
    <location>
        <begin position="109"/>
        <end position="133"/>
    </location>
</feature>
<feature type="compositionally biased region" description="Low complexity" evidence="1">
    <location>
        <begin position="865"/>
        <end position="878"/>
    </location>
</feature>
<proteinExistence type="predicted"/>